<dbReference type="InterPro" id="IPR011990">
    <property type="entry name" value="TPR-like_helical_dom_sf"/>
</dbReference>
<organism evidence="8 9">
    <name type="scientific">Phytohabitans aurantiacus</name>
    <dbReference type="NCBI Taxonomy" id="3016789"/>
    <lineage>
        <taxon>Bacteria</taxon>
        <taxon>Bacillati</taxon>
        <taxon>Actinomycetota</taxon>
        <taxon>Actinomycetes</taxon>
        <taxon>Micromonosporales</taxon>
        <taxon>Micromonosporaceae</taxon>
    </lineage>
</organism>
<comment type="caution">
    <text evidence="8">The sequence shown here is derived from an EMBL/GenBank/DDBJ whole genome shotgun (WGS) entry which is preliminary data.</text>
</comment>
<keyword evidence="6" id="KW-0472">Membrane</keyword>
<keyword evidence="6" id="KW-1133">Transmembrane helix</keyword>
<dbReference type="PANTHER" id="PTHR35807">
    <property type="entry name" value="TRANSCRIPTIONAL REGULATOR REDD-RELATED"/>
    <property type="match status" value="1"/>
</dbReference>
<dbReference type="CDD" id="cd00383">
    <property type="entry name" value="trans_reg_C"/>
    <property type="match status" value="1"/>
</dbReference>
<dbReference type="Pfam" id="PF03704">
    <property type="entry name" value="BTAD"/>
    <property type="match status" value="1"/>
</dbReference>
<dbReference type="SUPFAM" id="SSF47781">
    <property type="entry name" value="RuvA domain 2-like"/>
    <property type="match status" value="1"/>
</dbReference>
<keyword evidence="9" id="KW-1185">Reference proteome</keyword>
<name>A0ABQ5QWU2_9ACTN</name>
<feature type="DNA-binding region" description="OmpR/PhoB-type" evidence="5">
    <location>
        <begin position="1"/>
        <end position="89"/>
    </location>
</feature>
<dbReference type="SUPFAM" id="SSF48452">
    <property type="entry name" value="TPR-like"/>
    <property type="match status" value="1"/>
</dbReference>
<dbReference type="PANTHER" id="PTHR35807:SF1">
    <property type="entry name" value="TRANSCRIPTIONAL REGULATOR REDD"/>
    <property type="match status" value="1"/>
</dbReference>
<feature type="transmembrane region" description="Helical" evidence="6">
    <location>
        <begin position="312"/>
        <end position="332"/>
    </location>
</feature>
<dbReference type="SUPFAM" id="SSF46894">
    <property type="entry name" value="C-terminal effector domain of the bipartite response regulators"/>
    <property type="match status" value="1"/>
</dbReference>
<dbReference type="SMART" id="SM00862">
    <property type="entry name" value="Trans_reg_C"/>
    <property type="match status" value="1"/>
</dbReference>
<dbReference type="Proteomes" id="UP001144280">
    <property type="component" value="Unassembled WGS sequence"/>
</dbReference>
<evidence type="ECO:0000259" key="7">
    <source>
        <dbReference type="PROSITE" id="PS51755"/>
    </source>
</evidence>
<dbReference type="EMBL" id="BSDI01000016">
    <property type="protein sequence ID" value="GLH98371.1"/>
    <property type="molecule type" value="Genomic_DNA"/>
</dbReference>
<evidence type="ECO:0000256" key="1">
    <source>
        <dbReference type="ARBA" id="ARBA00005820"/>
    </source>
</evidence>
<dbReference type="CDD" id="cd15831">
    <property type="entry name" value="BTAD"/>
    <property type="match status" value="1"/>
</dbReference>
<dbReference type="InterPro" id="IPR036388">
    <property type="entry name" value="WH-like_DNA-bd_sf"/>
</dbReference>
<evidence type="ECO:0000256" key="2">
    <source>
        <dbReference type="ARBA" id="ARBA00023015"/>
    </source>
</evidence>
<dbReference type="InterPro" id="IPR010994">
    <property type="entry name" value="RuvA_2-like"/>
</dbReference>
<dbReference type="PROSITE" id="PS51755">
    <property type="entry name" value="OMPR_PHOB"/>
    <property type="match status" value="1"/>
</dbReference>
<dbReference type="InterPro" id="IPR001867">
    <property type="entry name" value="OmpR/PhoB-type_DNA-bd"/>
</dbReference>
<evidence type="ECO:0000313" key="9">
    <source>
        <dbReference type="Proteomes" id="UP001144280"/>
    </source>
</evidence>
<dbReference type="InterPro" id="IPR016032">
    <property type="entry name" value="Sig_transdc_resp-reg_C-effctor"/>
</dbReference>
<evidence type="ECO:0000256" key="5">
    <source>
        <dbReference type="PROSITE-ProRule" id="PRU01091"/>
    </source>
</evidence>
<keyword evidence="2" id="KW-0805">Transcription regulation</keyword>
<sequence>MCTWNSGAEIDLGPVKQRAVLAVLLLNANQPVPVATIVDAVWGDEPPGNGPNVVQKHVSGLRRALEPDRQARLPSQLLTLTEAGYAIRVEAGALDVDAFRAQVEQAYQARAAGAMPYAVETLRAALSQWRGTALAGLSGSFFEVERERLTELRMSAIEESVEMELRLGRHVQLVPQLQALVAEYPSRERLRGLLMSALHQSGRVTDSLAVYKDARDQLVDELGIEPGADLRRLHQQIASSPAQSPISPASPMAAQAMAVAAPAPPAPPSGLSWTNRLLSLWLPLVPFLSVGLLAWIPAAYGAARLRSRVHGAIAAVYMLLTGVVLVFSTQGASGLSDFVFSMLFLIGWMGGTAHAVYLRAKLLRLRKSLADPLVAMARQRRHRREGALELLRREPSLARDLRIGRPDLPRQYDDGGLIDVNGVPEHVLTTALGLTIEQARGIVLERERVGGFASVGELAKSGLLQQSELRTLRDVLIVVR</sequence>
<keyword evidence="6" id="KW-0812">Transmembrane</keyword>
<evidence type="ECO:0000313" key="8">
    <source>
        <dbReference type="EMBL" id="GLH98371.1"/>
    </source>
</evidence>
<dbReference type="SMART" id="SM01043">
    <property type="entry name" value="BTAD"/>
    <property type="match status" value="1"/>
</dbReference>
<keyword evidence="4" id="KW-0804">Transcription</keyword>
<evidence type="ECO:0000256" key="6">
    <source>
        <dbReference type="SAM" id="Phobius"/>
    </source>
</evidence>
<feature type="transmembrane region" description="Helical" evidence="6">
    <location>
        <begin position="280"/>
        <end position="300"/>
    </location>
</feature>
<comment type="similarity">
    <text evidence="1">Belongs to the AfsR/DnrI/RedD regulatory family.</text>
</comment>
<evidence type="ECO:0000256" key="3">
    <source>
        <dbReference type="ARBA" id="ARBA00023125"/>
    </source>
</evidence>
<dbReference type="InterPro" id="IPR051677">
    <property type="entry name" value="AfsR-DnrI-RedD_regulator"/>
</dbReference>
<keyword evidence="3 5" id="KW-0238">DNA-binding</keyword>
<dbReference type="InterPro" id="IPR005158">
    <property type="entry name" value="BTAD"/>
</dbReference>
<dbReference type="Pfam" id="PF00486">
    <property type="entry name" value="Trans_reg_C"/>
    <property type="match status" value="1"/>
</dbReference>
<proteinExistence type="inferred from homology"/>
<gene>
    <name evidence="8" type="ORF">Pa4123_36460</name>
</gene>
<protein>
    <recommendedName>
        <fullName evidence="7">OmpR/PhoB-type domain-containing protein</fullName>
    </recommendedName>
</protein>
<accession>A0ABQ5QWU2</accession>
<dbReference type="Gene3D" id="1.25.40.10">
    <property type="entry name" value="Tetratricopeptide repeat domain"/>
    <property type="match status" value="1"/>
</dbReference>
<evidence type="ECO:0000256" key="4">
    <source>
        <dbReference type="ARBA" id="ARBA00023163"/>
    </source>
</evidence>
<reference evidence="8" key="1">
    <citation type="submission" date="2022-12" db="EMBL/GenBank/DDBJ databases">
        <title>New Phytohabitans aurantiacus sp. RD004123 nov., an actinomycete isolated from soil.</title>
        <authorList>
            <person name="Triningsih D.W."/>
            <person name="Harunari E."/>
            <person name="Igarashi Y."/>
        </authorList>
    </citation>
    <scope>NUCLEOTIDE SEQUENCE</scope>
    <source>
        <strain evidence="8">RD004123</strain>
    </source>
</reference>
<dbReference type="Gene3D" id="1.10.10.10">
    <property type="entry name" value="Winged helix-like DNA-binding domain superfamily/Winged helix DNA-binding domain"/>
    <property type="match status" value="1"/>
</dbReference>
<feature type="domain" description="OmpR/PhoB-type" evidence="7">
    <location>
        <begin position="1"/>
        <end position="89"/>
    </location>
</feature>
<feature type="transmembrane region" description="Helical" evidence="6">
    <location>
        <begin position="338"/>
        <end position="358"/>
    </location>
</feature>